<organism evidence="5 6">
    <name type="scientific">Parelaphostrongylus tenuis</name>
    <name type="common">Meningeal worm</name>
    <dbReference type="NCBI Taxonomy" id="148309"/>
    <lineage>
        <taxon>Eukaryota</taxon>
        <taxon>Metazoa</taxon>
        <taxon>Ecdysozoa</taxon>
        <taxon>Nematoda</taxon>
        <taxon>Chromadorea</taxon>
        <taxon>Rhabditida</taxon>
        <taxon>Rhabditina</taxon>
        <taxon>Rhabditomorpha</taxon>
        <taxon>Strongyloidea</taxon>
        <taxon>Metastrongylidae</taxon>
        <taxon>Parelaphostrongylus</taxon>
    </lineage>
</organism>
<dbReference type="EMBL" id="JAHQIW010006915">
    <property type="protein sequence ID" value="KAJ1371116.1"/>
    <property type="molecule type" value="Genomic_DNA"/>
</dbReference>
<dbReference type="InterPro" id="IPR006026">
    <property type="entry name" value="Peptidase_Metallo"/>
</dbReference>
<dbReference type="GO" id="GO:0008270">
    <property type="term" value="F:zinc ion binding"/>
    <property type="evidence" value="ECO:0007669"/>
    <property type="project" value="InterPro"/>
</dbReference>
<dbReference type="GO" id="GO:0004222">
    <property type="term" value="F:metalloendopeptidase activity"/>
    <property type="evidence" value="ECO:0007669"/>
    <property type="project" value="InterPro"/>
</dbReference>
<feature type="region of interest" description="Disordered" evidence="3">
    <location>
        <begin position="98"/>
        <end position="133"/>
    </location>
</feature>
<dbReference type="PANTHER" id="PTHR10127">
    <property type="entry name" value="DISCOIDIN, CUB, EGF, LAMININ , AND ZINC METALLOPROTEASE DOMAIN CONTAINING"/>
    <property type="match status" value="1"/>
</dbReference>
<comment type="caution">
    <text evidence="5">The sequence shown here is derived from an EMBL/GenBank/DDBJ whole genome shotgun (WGS) entry which is preliminary data.</text>
</comment>
<evidence type="ECO:0000256" key="3">
    <source>
        <dbReference type="SAM" id="MobiDB-lite"/>
    </source>
</evidence>
<reference evidence="5" key="1">
    <citation type="submission" date="2021-06" db="EMBL/GenBank/DDBJ databases">
        <title>Parelaphostrongylus tenuis whole genome reference sequence.</title>
        <authorList>
            <person name="Garwood T.J."/>
            <person name="Larsen P.A."/>
            <person name="Fountain-Jones N.M."/>
            <person name="Garbe J.R."/>
            <person name="Macchietto M.G."/>
            <person name="Kania S.A."/>
            <person name="Gerhold R.W."/>
            <person name="Richards J.E."/>
            <person name="Wolf T.M."/>
        </authorList>
    </citation>
    <scope>NUCLEOTIDE SEQUENCE</scope>
    <source>
        <strain evidence="5">MNPRO001-30</strain>
        <tissue evidence="5">Meninges</tissue>
    </source>
</reference>
<dbReference type="PANTHER" id="PTHR10127:SF850">
    <property type="entry name" value="METALLOENDOPEPTIDASE"/>
    <property type="match status" value="1"/>
</dbReference>
<dbReference type="InterPro" id="IPR001506">
    <property type="entry name" value="Peptidase_M12A"/>
</dbReference>
<accession>A0AAD5R7T2</accession>
<evidence type="ECO:0000313" key="6">
    <source>
        <dbReference type="Proteomes" id="UP001196413"/>
    </source>
</evidence>
<evidence type="ECO:0000256" key="2">
    <source>
        <dbReference type="PROSITE-ProRule" id="PRU01211"/>
    </source>
</evidence>
<feature type="compositionally biased region" description="Polar residues" evidence="3">
    <location>
        <begin position="107"/>
        <end position="126"/>
    </location>
</feature>
<evidence type="ECO:0000259" key="4">
    <source>
        <dbReference type="PROSITE" id="PS51864"/>
    </source>
</evidence>
<dbReference type="Pfam" id="PF01400">
    <property type="entry name" value="Astacin"/>
    <property type="match status" value="1"/>
</dbReference>
<dbReference type="Gene3D" id="3.40.390.10">
    <property type="entry name" value="Collagenase (Catalytic Domain)"/>
    <property type="match status" value="1"/>
</dbReference>
<dbReference type="InterPro" id="IPR024079">
    <property type="entry name" value="MetalloPept_cat_dom_sf"/>
</dbReference>
<evidence type="ECO:0000313" key="5">
    <source>
        <dbReference type="EMBL" id="KAJ1371116.1"/>
    </source>
</evidence>
<dbReference type="Proteomes" id="UP001196413">
    <property type="component" value="Unassembled WGS sequence"/>
</dbReference>
<feature type="domain" description="Peptidase M12A" evidence="4">
    <location>
        <begin position="15"/>
        <end position="133"/>
    </location>
</feature>
<keyword evidence="6" id="KW-1185">Reference proteome</keyword>
<protein>
    <submittedName>
        <fullName evidence="5">Astacin (Peptidase M12A)</fullName>
    </submittedName>
</protein>
<comment type="caution">
    <text evidence="2">Lacks conserved residue(s) required for the propagation of feature annotation.</text>
</comment>
<dbReference type="GO" id="GO:0006508">
    <property type="term" value="P:proteolysis"/>
    <property type="evidence" value="ECO:0007669"/>
    <property type="project" value="InterPro"/>
</dbReference>
<keyword evidence="1" id="KW-1015">Disulfide bond</keyword>
<dbReference type="PROSITE" id="PS51864">
    <property type="entry name" value="ASTACIN"/>
    <property type="match status" value="1"/>
</dbReference>
<dbReference type="SUPFAM" id="SSF55486">
    <property type="entry name" value="Metalloproteases ('zincins'), catalytic domain"/>
    <property type="match status" value="1"/>
</dbReference>
<name>A0AAD5R7T2_PARTN</name>
<evidence type="ECO:0000256" key="1">
    <source>
        <dbReference type="ARBA" id="ARBA00023157"/>
    </source>
</evidence>
<gene>
    <name evidence="5" type="primary">NAS-31_98</name>
    <name evidence="5" type="ORF">KIN20_032999</name>
</gene>
<dbReference type="SMART" id="SM00235">
    <property type="entry name" value="ZnMc"/>
    <property type="match status" value="1"/>
</dbReference>
<dbReference type="AlphaFoldDB" id="A0AAD5R7T2"/>
<sequence length="133" mass="14777">MEDIKLSGSNRKKRQAYVDYRYPQRLWTNNQVYYTFAPNASEKAKRVFKKATQIWSSVTCLNFTESSTATDRIHLILSSGCWSHLGRIGGVQYMSLGRGSSGGPDVSETTPALTSGPTSRLTSPKSSCKDKNM</sequence>
<proteinExistence type="predicted"/>